<dbReference type="NCBIfam" id="NF003269">
    <property type="entry name" value="PRK04243.1"/>
    <property type="match status" value="1"/>
</dbReference>
<feature type="region of interest" description="Disordered" evidence="5">
    <location>
        <begin position="167"/>
        <end position="198"/>
    </location>
</feature>
<dbReference type="Gene3D" id="3.40.1120.10">
    <property type="entry name" value="Ribosomal protein l15e"/>
    <property type="match status" value="1"/>
</dbReference>
<dbReference type="Pfam" id="PF00827">
    <property type="entry name" value="Ribosomal_L15e"/>
    <property type="match status" value="1"/>
</dbReference>
<dbReference type="EMBL" id="CP104013">
    <property type="protein sequence ID" value="UYP46542.1"/>
    <property type="molecule type" value="Genomic_DNA"/>
</dbReference>
<protein>
    <recommendedName>
        <fullName evidence="4">50S ribosomal protein L15e</fullName>
    </recommendedName>
</protein>
<dbReference type="InterPro" id="IPR024794">
    <property type="entry name" value="Rbsml_eL15_core_dom_sf"/>
</dbReference>
<dbReference type="SMART" id="SM01384">
    <property type="entry name" value="Ribosomal_L15e"/>
    <property type="match status" value="1"/>
</dbReference>
<proteinExistence type="inferred from homology"/>
<organism evidence="6 7">
    <name type="scientific">Candidatus Lokiarchaeum ossiferum</name>
    <dbReference type="NCBI Taxonomy" id="2951803"/>
    <lineage>
        <taxon>Archaea</taxon>
        <taxon>Promethearchaeati</taxon>
        <taxon>Promethearchaeota</taxon>
        <taxon>Promethearchaeia</taxon>
        <taxon>Promethearchaeales</taxon>
        <taxon>Promethearchaeaceae</taxon>
        <taxon>Candidatus Lokiarchaeum</taxon>
    </lineage>
</organism>
<keyword evidence="7" id="KW-1185">Reference proteome</keyword>
<accession>A0ABY6HUK7</accession>
<keyword evidence="3" id="KW-0687">Ribonucleoprotein</keyword>
<sequence length="198" mass="22601">MIITMVKSGYAYIKETFQQHDTSHNSESWKRLIKFRHGPTTVRVEKPTNLPRAREVGYKAKQGYVVAVTKVRRGTMHKIRPKMGRKAGNLAVSKITPKKSLRWIAEERTAKKYPNLEVLNSYKIGSDGQSHFIEVIMVDPSHPVIASDSKINWICKPNNTRRVYRGLTSAGKKTRGLRNKGHGAEKIRPSLRANRNLR</sequence>
<dbReference type="InterPro" id="IPR000439">
    <property type="entry name" value="Ribosomal_eL15"/>
</dbReference>
<dbReference type="InterPro" id="IPR012678">
    <property type="entry name" value="Ribosomal_uL23/eL15/eS24_sf"/>
</dbReference>
<reference evidence="6" key="1">
    <citation type="submission" date="2022-09" db="EMBL/GenBank/DDBJ databases">
        <title>Actin cytoskeleton and complex cell architecture in an #Asgard archaeon.</title>
        <authorList>
            <person name="Ponce Toledo R.I."/>
            <person name="Schleper C."/>
            <person name="Rodrigues Oliveira T."/>
            <person name="Wollweber F."/>
            <person name="Xu J."/>
            <person name="Rittmann S."/>
            <person name="Klingl A."/>
            <person name="Pilhofer M."/>
        </authorList>
    </citation>
    <scope>NUCLEOTIDE SEQUENCE</scope>
    <source>
        <strain evidence="6">B-35</strain>
    </source>
</reference>
<comment type="similarity">
    <text evidence="1">Belongs to the eukaryotic ribosomal protein eL15 family.</text>
</comment>
<keyword evidence="2 6" id="KW-0689">Ribosomal protein</keyword>
<dbReference type="GO" id="GO:0005840">
    <property type="term" value="C:ribosome"/>
    <property type="evidence" value="ECO:0007669"/>
    <property type="project" value="UniProtKB-KW"/>
</dbReference>
<name>A0ABY6HUK7_9ARCH</name>
<evidence type="ECO:0000256" key="5">
    <source>
        <dbReference type="SAM" id="MobiDB-lite"/>
    </source>
</evidence>
<dbReference type="Proteomes" id="UP001208689">
    <property type="component" value="Chromosome"/>
</dbReference>
<gene>
    <name evidence="6" type="ORF">NEF87_002827</name>
</gene>
<dbReference type="SUPFAM" id="SSF54189">
    <property type="entry name" value="Ribosomal proteins S24e, L23 and L15e"/>
    <property type="match status" value="1"/>
</dbReference>
<evidence type="ECO:0000256" key="2">
    <source>
        <dbReference type="ARBA" id="ARBA00022980"/>
    </source>
</evidence>
<evidence type="ECO:0000256" key="1">
    <source>
        <dbReference type="ARBA" id="ARBA00006857"/>
    </source>
</evidence>
<evidence type="ECO:0000256" key="3">
    <source>
        <dbReference type="ARBA" id="ARBA00023274"/>
    </source>
</evidence>
<feature type="compositionally biased region" description="Basic residues" evidence="5">
    <location>
        <begin position="172"/>
        <end position="181"/>
    </location>
</feature>
<dbReference type="PANTHER" id="PTHR11847">
    <property type="entry name" value="RIBOSOMAL PROTEIN L15"/>
    <property type="match status" value="1"/>
</dbReference>
<evidence type="ECO:0000256" key="4">
    <source>
        <dbReference type="ARBA" id="ARBA00035535"/>
    </source>
</evidence>
<evidence type="ECO:0000313" key="7">
    <source>
        <dbReference type="Proteomes" id="UP001208689"/>
    </source>
</evidence>
<dbReference type="PANTHER" id="PTHR11847:SF4">
    <property type="entry name" value="LARGE RIBOSOMAL SUBUNIT PROTEIN EL15"/>
    <property type="match status" value="1"/>
</dbReference>
<evidence type="ECO:0000313" key="6">
    <source>
        <dbReference type="EMBL" id="UYP46542.1"/>
    </source>
</evidence>